<evidence type="ECO:0000256" key="1">
    <source>
        <dbReference type="SAM" id="Phobius"/>
    </source>
</evidence>
<protein>
    <submittedName>
        <fullName evidence="2">Uncharacterized protein</fullName>
    </submittedName>
</protein>
<feature type="transmembrane region" description="Helical" evidence="1">
    <location>
        <begin position="20"/>
        <end position="40"/>
    </location>
</feature>
<accession>A0A518FGW3</accession>
<keyword evidence="1" id="KW-1133">Transmembrane helix</keyword>
<dbReference type="EMBL" id="CP036317">
    <property type="protein sequence ID" value="QDV15579.1"/>
    <property type="molecule type" value="Genomic_DNA"/>
</dbReference>
<proteinExistence type="predicted"/>
<dbReference type="Proteomes" id="UP000320839">
    <property type="component" value="Chromosome"/>
</dbReference>
<dbReference type="AlphaFoldDB" id="A0A518FGW3"/>
<evidence type="ECO:0000313" key="3">
    <source>
        <dbReference type="Proteomes" id="UP000320839"/>
    </source>
</evidence>
<dbReference type="RefSeq" id="WP_261344656.1">
    <property type="nucleotide sequence ID" value="NZ_CP036317.1"/>
</dbReference>
<evidence type="ECO:0000313" key="2">
    <source>
        <dbReference type="EMBL" id="QDV15579.1"/>
    </source>
</evidence>
<organism evidence="2 3">
    <name type="scientific">Gimesia panareensis</name>
    <dbReference type="NCBI Taxonomy" id="2527978"/>
    <lineage>
        <taxon>Bacteria</taxon>
        <taxon>Pseudomonadati</taxon>
        <taxon>Planctomycetota</taxon>
        <taxon>Planctomycetia</taxon>
        <taxon>Planctomycetales</taxon>
        <taxon>Planctomycetaceae</taxon>
        <taxon>Gimesia</taxon>
    </lineage>
</organism>
<reference evidence="2 3" key="1">
    <citation type="submission" date="2019-02" db="EMBL/GenBank/DDBJ databases">
        <title>Deep-cultivation of Planctomycetes and their phenomic and genomic characterization uncovers novel biology.</title>
        <authorList>
            <person name="Wiegand S."/>
            <person name="Jogler M."/>
            <person name="Boedeker C."/>
            <person name="Pinto D."/>
            <person name="Vollmers J."/>
            <person name="Rivas-Marin E."/>
            <person name="Kohn T."/>
            <person name="Peeters S.H."/>
            <person name="Heuer A."/>
            <person name="Rast P."/>
            <person name="Oberbeckmann S."/>
            <person name="Bunk B."/>
            <person name="Jeske O."/>
            <person name="Meyerdierks A."/>
            <person name="Storesund J.E."/>
            <person name="Kallscheuer N."/>
            <person name="Luecker S."/>
            <person name="Lage O.M."/>
            <person name="Pohl T."/>
            <person name="Merkel B.J."/>
            <person name="Hornburger P."/>
            <person name="Mueller R.-W."/>
            <person name="Bruemmer F."/>
            <person name="Labrenz M."/>
            <person name="Spormann A.M."/>
            <person name="Op den Camp H."/>
            <person name="Overmann J."/>
            <person name="Amann R."/>
            <person name="Jetten M.S.M."/>
            <person name="Mascher T."/>
            <person name="Medema M.H."/>
            <person name="Devos D.P."/>
            <person name="Kaster A.-K."/>
            <person name="Ovreas L."/>
            <person name="Rohde M."/>
            <person name="Galperin M.Y."/>
            <person name="Jogler C."/>
        </authorList>
    </citation>
    <scope>NUCLEOTIDE SEQUENCE [LARGE SCALE GENOMIC DNA]</scope>
    <source>
        <strain evidence="2 3">Pan153</strain>
    </source>
</reference>
<keyword evidence="1" id="KW-0472">Membrane</keyword>
<keyword evidence="1" id="KW-0812">Transmembrane</keyword>
<name>A0A518FGW3_9PLAN</name>
<sequence>MPSANVSLAWSTDACTSGFLFLAAVLTLACSISTGALLNAL</sequence>
<gene>
    <name evidence="2" type="ORF">Pan153_01930</name>
</gene>